<gene>
    <name evidence="1" type="ORF">PFISCL1PPCAC_21242</name>
</gene>
<comment type="caution">
    <text evidence="1">The sequence shown here is derived from an EMBL/GenBank/DDBJ whole genome shotgun (WGS) entry which is preliminary data.</text>
</comment>
<sequence>RRSRTWTMTSFDDLVEKCKDNLHSSLSIAHSVRPAWPALLAYYCQLHTTRSETTHLKQSERSELSWPIYTRNSHEYCAVAKYEDDDKRGEPRRRFRYWYKDDPNRMFVGKGREDVEKK</sequence>
<dbReference type="Proteomes" id="UP001432322">
    <property type="component" value="Unassembled WGS sequence"/>
</dbReference>
<feature type="non-terminal residue" evidence="1">
    <location>
        <position position="1"/>
    </location>
</feature>
<name>A0AAV5WE42_9BILA</name>
<evidence type="ECO:0000313" key="2">
    <source>
        <dbReference type="Proteomes" id="UP001432322"/>
    </source>
</evidence>
<protein>
    <submittedName>
        <fullName evidence="1">Uncharacterized protein</fullName>
    </submittedName>
</protein>
<reference evidence="1" key="1">
    <citation type="submission" date="2023-10" db="EMBL/GenBank/DDBJ databases">
        <title>Genome assembly of Pristionchus species.</title>
        <authorList>
            <person name="Yoshida K."/>
            <person name="Sommer R.J."/>
        </authorList>
    </citation>
    <scope>NUCLEOTIDE SEQUENCE</scope>
    <source>
        <strain evidence="1">RS5133</strain>
    </source>
</reference>
<dbReference type="AlphaFoldDB" id="A0AAV5WE42"/>
<organism evidence="1 2">
    <name type="scientific">Pristionchus fissidentatus</name>
    <dbReference type="NCBI Taxonomy" id="1538716"/>
    <lineage>
        <taxon>Eukaryota</taxon>
        <taxon>Metazoa</taxon>
        <taxon>Ecdysozoa</taxon>
        <taxon>Nematoda</taxon>
        <taxon>Chromadorea</taxon>
        <taxon>Rhabditida</taxon>
        <taxon>Rhabditina</taxon>
        <taxon>Diplogasteromorpha</taxon>
        <taxon>Diplogasteroidea</taxon>
        <taxon>Neodiplogasteridae</taxon>
        <taxon>Pristionchus</taxon>
    </lineage>
</organism>
<dbReference type="EMBL" id="BTSY01000005">
    <property type="protein sequence ID" value="GMT29945.1"/>
    <property type="molecule type" value="Genomic_DNA"/>
</dbReference>
<keyword evidence="2" id="KW-1185">Reference proteome</keyword>
<accession>A0AAV5WE42</accession>
<evidence type="ECO:0000313" key="1">
    <source>
        <dbReference type="EMBL" id="GMT29945.1"/>
    </source>
</evidence>
<proteinExistence type="predicted"/>